<dbReference type="PANTHER" id="PTHR23044">
    <property type="entry name" value="3'-5' EXONUCLEASE ERI1-RELATED"/>
    <property type="match status" value="1"/>
</dbReference>
<dbReference type="OrthoDB" id="448399at2759"/>
<dbReference type="Proteomes" id="UP000789739">
    <property type="component" value="Unassembled WGS sequence"/>
</dbReference>
<evidence type="ECO:0000313" key="5">
    <source>
        <dbReference type="EMBL" id="CAG8600952.1"/>
    </source>
</evidence>
<evidence type="ECO:0000256" key="3">
    <source>
        <dbReference type="ARBA" id="ARBA00022839"/>
    </source>
</evidence>
<dbReference type="SMART" id="SM00479">
    <property type="entry name" value="EXOIII"/>
    <property type="match status" value="1"/>
</dbReference>
<dbReference type="AlphaFoldDB" id="A0A9N9GGK9"/>
<evidence type="ECO:0000256" key="1">
    <source>
        <dbReference type="ARBA" id="ARBA00022722"/>
    </source>
</evidence>
<dbReference type="GO" id="GO:0003676">
    <property type="term" value="F:nucleic acid binding"/>
    <property type="evidence" value="ECO:0007669"/>
    <property type="project" value="InterPro"/>
</dbReference>
<dbReference type="InterPro" id="IPR012337">
    <property type="entry name" value="RNaseH-like_sf"/>
</dbReference>
<keyword evidence="2" id="KW-0378">Hydrolase</keyword>
<evidence type="ECO:0000313" key="6">
    <source>
        <dbReference type="Proteomes" id="UP000789739"/>
    </source>
</evidence>
<dbReference type="Pfam" id="PF00929">
    <property type="entry name" value="RNase_T"/>
    <property type="match status" value="1"/>
</dbReference>
<gene>
    <name evidence="5" type="ORF">PBRASI_LOCUS7639</name>
</gene>
<sequence length="241" mass="27388">MSYPSKTHSIRGMSLIRPIIQRLSNVLKYLTQETSESNSLATSLDHMENGSPEANTKSVKQPFDYYICFDVEATCEEGRDFNYANEIIEFPALLIDSKTFDIVDTFHSYVKPSVNPKLSDFCISLTGISQAVVDESPSFPEMLSSFQQFLHRHKALGIFETSFTNNAEHRICCDQDTLLAHGRYELTFEGRQHSGLDDARNIAIIAKRMWMDGAILKANSVVIMKSGKKARRNDSFQYHRI</sequence>
<comment type="caution">
    <text evidence="5">The sequence shown here is derived from an EMBL/GenBank/DDBJ whole genome shotgun (WGS) entry which is preliminary data.</text>
</comment>
<dbReference type="SUPFAM" id="SSF53098">
    <property type="entry name" value="Ribonuclease H-like"/>
    <property type="match status" value="1"/>
</dbReference>
<reference evidence="5" key="1">
    <citation type="submission" date="2021-06" db="EMBL/GenBank/DDBJ databases">
        <authorList>
            <person name="Kallberg Y."/>
            <person name="Tangrot J."/>
            <person name="Rosling A."/>
        </authorList>
    </citation>
    <scope>NUCLEOTIDE SEQUENCE</scope>
    <source>
        <strain evidence="5">BR232B</strain>
    </source>
</reference>
<dbReference type="Gene3D" id="3.30.420.10">
    <property type="entry name" value="Ribonuclease H-like superfamily/Ribonuclease H"/>
    <property type="match status" value="2"/>
</dbReference>
<dbReference type="InterPro" id="IPR013520">
    <property type="entry name" value="Ribonucl_H"/>
</dbReference>
<dbReference type="InterPro" id="IPR047201">
    <property type="entry name" value="ERI-1_3'hExo-like"/>
</dbReference>
<evidence type="ECO:0000259" key="4">
    <source>
        <dbReference type="SMART" id="SM00479"/>
    </source>
</evidence>
<dbReference type="InterPro" id="IPR036397">
    <property type="entry name" value="RNaseH_sf"/>
</dbReference>
<dbReference type="EMBL" id="CAJVPI010001212">
    <property type="protein sequence ID" value="CAG8600952.1"/>
    <property type="molecule type" value="Genomic_DNA"/>
</dbReference>
<dbReference type="GO" id="GO:0000175">
    <property type="term" value="F:3'-5'-RNA exonuclease activity"/>
    <property type="evidence" value="ECO:0007669"/>
    <property type="project" value="InterPro"/>
</dbReference>
<accession>A0A9N9GGK9</accession>
<evidence type="ECO:0000256" key="2">
    <source>
        <dbReference type="ARBA" id="ARBA00022801"/>
    </source>
</evidence>
<organism evidence="5 6">
    <name type="scientific">Paraglomus brasilianum</name>
    <dbReference type="NCBI Taxonomy" id="144538"/>
    <lineage>
        <taxon>Eukaryota</taxon>
        <taxon>Fungi</taxon>
        <taxon>Fungi incertae sedis</taxon>
        <taxon>Mucoromycota</taxon>
        <taxon>Glomeromycotina</taxon>
        <taxon>Glomeromycetes</taxon>
        <taxon>Paraglomerales</taxon>
        <taxon>Paraglomeraceae</taxon>
        <taxon>Paraglomus</taxon>
    </lineage>
</organism>
<feature type="domain" description="Exonuclease" evidence="4">
    <location>
        <begin position="65"/>
        <end position="215"/>
    </location>
</feature>
<dbReference type="InterPro" id="IPR051274">
    <property type="entry name" value="3-5_Exoribonuclease"/>
</dbReference>
<dbReference type="PANTHER" id="PTHR23044:SF61">
    <property type="entry name" value="3'-5' EXORIBONUCLEASE 1-RELATED"/>
    <property type="match status" value="1"/>
</dbReference>
<proteinExistence type="predicted"/>
<dbReference type="CDD" id="cd06133">
    <property type="entry name" value="ERI-1_3'hExo_like"/>
    <property type="match status" value="1"/>
</dbReference>
<keyword evidence="1" id="KW-0540">Nuclease</keyword>
<name>A0A9N9GGK9_9GLOM</name>
<keyword evidence="3" id="KW-0269">Exonuclease</keyword>
<protein>
    <submittedName>
        <fullName evidence="5">9328_t:CDS:1</fullName>
    </submittedName>
</protein>
<keyword evidence="6" id="KW-1185">Reference proteome</keyword>